<evidence type="ECO:0000256" key="3">
    <source>
        <dbReference type="ARBA" id="ARBA00022478"/>
    </source>
</evidence>
<dbReference type="InterPro" id="IPR045867">
    <property type="entry name" value="DNA-dir_RpoC_beta_prime"/>
</dbReference>
<dbReference type="InterPro" id="IPR044893">
    <property type="entry name" value="RNA_pol_Rpb1_clamp_domain"/>
</dbReference>
<keyword evidence="4 16" id="KW-0150">Chloroplast</keyword>
<evidence type="ECO:0000256" key="13">
    <source>
        <dbReference type="HAMAP-Rule" id="MF_01323"/>
    </source>
</evidence>
<dbReference type="EMBL" id="KY407561">
    <property type="protein sequence ID" value="AQY56119.1"/>
    <property type="molecule type" value="Genomic_DNA"/>
</dbReference>
<proteinExistence type="inferred from homology"/>
<sequence length="680" mass="78383">MIDRYKHQQLRIGLVSPQQIISWANKILPNGEMVGEVTKPYTFHYKTNKPEKDGLFCERIFGPIKSGICACGNYRIIGDEKEDPKFCEQCGVEFVDSRVRRYQMGYIKLACPVTHVWYLKRLPSYIANLLDKPLKELEGLVYCDFSFARPVVKKPTFLRLRGSFEYEIQSWKYSIPLFFTTQGFETFRNREISTGASAIREQLADLDLRLITDSSFLEWKELGEEGPAGNEWEDRKIGRRKDFLVRRMELAKHFIRTNVEPERMVLCLLPVLPPELRPIIQIDGGKLMSSDINELYRRVIYRNNTLTDLLTTSRSTPGELVMCQEKLVQEAVDTLLDNGIRGQPMRDGHNKVYKSFSDVIEGKEGRFRETLLGKRVDYSGRSVIVVGPSLSLHRCGLPREIAIELFHTFVIRGLIRQHVASNIGVAKSQIREKAPIVWEILQEVMQGHPVLLNRAPTLHRLGIQAFQPILVEGRAICLHPLVCKGFNADFDGDQMAVHIPLSLEAQAEARLLMFSHMNLLSPAIGDPISVPTQDMLMGLYVLTIGNRRGICANRYNPWNNRNYQNEKIDDNNHKYTKEPYFCSSYDALGAYRQKRINLDSPLWLRWRLDQRVIAPREVPIEVQCESFGTYHEIYGHYLIVRNVKKERLCIDIRTTVGHISFYREIEEAIQGFYRACSSST</sequence>
<evidence type="ECO:0000259" key="15">
    <source>
        <dbReference type="SMART" id="SM00663"/>
    </source>
</evidence>
<dbReference type="GeneID" id="34568805"/>
<reference evidence="16" key="1">
    <citation type="journal article" date="2017" name="PLoS ONE">
        <title>The complete chloroplast genome sequence of Aconitum coreanum and Aconitum carmichaelii and comparative analysis with other Aconitum species.</title>
        <authorList>
            <person name="Park I."/>
            <person name="Kim W.J."/>
            <person name="Yang S."/>
            <person name="Yeo S.M."/>
            <person name="Li H."/>
            <person name="Moon B.C."/>
        </authorList>
    </citation>
    <scope>NUCLEOTIDE SEQUENCE</scope>
</reference>
<dbReference type="GO" id="GO:0000428">
    <property type="term" value="C:DNA-directed RNA polymerase complex"/>
    <property type="evidence" value="ECO:0007669"/>
    <property type="project" value="UniProtKB-KW"/>
</dbReference>
<dbReference type="Pfam" id="PF04997">
    <property type="entry name" value="RNA_pol_Rpb1_1"/>
    <property type="match status" value="1"/>
</dbReference>
<feature type="binding site" evidence="13">
    <location>
        <position position="87"/>
    </location>
    <ligand>
        <name>Zn(2+)</name>
        <dbReference type="ChEBI" id="CHEBI:29105"/>
    </ligand>
</feature>
<comment type="subunit">
    <text evidence="13">In plastids the minimal PEP RNA polymerase catalytic core is composed of four subunits: alpha, beta, beta', and beta''. When a (nuclear-encoded) sigma factor is associated with the core the holoenzyme is formed, which can initiate transcription.</text>
</comment>
<dbReference type="RefSeq" id="YP_009428611.1">
    <property type="nucleotide sequence ID" value="NC_035894.1"/>
</dbReference>
<comment type="similarity">
    <text evidence="2 13">Belongs to the RNA polymerase beta' chain family. RpoC1 subfamily.</text>
</comment>
<dbReference type="AlphaFoldDB" id="A0A286KLR3"/>
<evidence type="ECO:0000256" key="10">
    <source>
        <dbReference type="ARBA" id="ARBA00022842"/>
    </source>
</evidence>
<accession>A0A286KLR3</accession>
<comment type="function">
    <text evidence="1 13 14">DNA-dependent RNA polymerase catalyzes the transcription of DNA into RNA using the four ribonucleoside triphosphates as substrates.</text>
</comment>
<keyword evidence="9 13" id="KW-0862">Zinc</keyword>
<evidence type="ECO:0000256" key="4">
    <source>
        <dbReference type="ARBA" id="ARBA00022528"/>
    </source>
</evidence>
<dbReference type="GO" id="GO:0003899">
    <property type="term" value="F:DNA-directed RNA polymerase activity"/>
    <property type="evidence" value="ECO:0007669"/>
    <property type="project" value="UniProtKB-UniRule"/>
</dbReference>
<evidence type="ECO:0000256" key="9">
    <source>
        <dbReference type="ARBA" id="ARBA00022833"/>
    </source>
</evidence>
<keyword evidence="11 13" id="KW-0804">Transcription</keyword>
<comment type="cofactor">
    <cofactor evidence="13">
        <name>Mg(2+)</name>
        <dbReference type="ChEBI" id="CHEBI:18420"/>
    </cofactor>
    <text evidence="13">Binds 1 Mg(2+) ion per subunit.</text>
</comment>
<keyword evidence="3 13" id="KW-0240">DNA-directed RNA polymerase</keyword>
<feature type="binding site" evidence="13">
    <location>
        <position position="69"/>
    </location>
    <ligand>
        <name>Zn(2+)</name>
        <dbReference type="ChEBI" id="CHEBI:29105"/>
    </ligand>
</feature>
<evidence type="ECO:0000256" key="8">
    <source>
        <dbReference type="ARBA" id="ARBA00022723"/>
    </source>
</evidence>
<dbReference type="SUPFAM" id="SSF64484">
    <property type="entry name" value="beta and beta-prime subunits of DNA dependent RNA-polymerase"/>
    <property type="match status" value="1"/>
</dbReference>
<feature type="binding site" evidence="13">
    <location>
        <position position="71"/>
    </location>
    <ligand>
        <name>Zn(2+)</name>
        <dbReference type="ChEBI" id="CHEBI:29105"/>
    </ligand>
</feature>
<dbReference type="Gene3D" id="4.10.860.120">
    <property type="entry name" value="RNA polymerase II, clamp domain"/>
    <property type="match status" value="1"/>
</dbReference>
<keyword evidence="6 13" id="KW-0808">Transferase</keyword>
<dbReference type="GO" id="GO:0006351">
    <property type="term" value="P:DNA-templated transcription"/>
    <property type="evidence" value="ECO:0007669"/>
    <property type="project" value="UniProtKB-UniRule"/>
</dbReference>
<dbReference type="Gene3D" id="2.40.40.20">
    <property type="match status" value="1"/>
</dbReference>
<dbReference type="GO" id="GO:0009507">
    <property type="term" value="C:chloroplast"/>
    <property type="evidence" value="ECO:0007669"/>
    <property type="project" value="UniProtKB-SubCell"/>
</dbReference>
<feature type="domain" description="RNA polymerase N-terminal" evidence="15">
    <location>
        <begin position="262"/>
        <end position="543"/>
    </location>
</feature>
<keyword evidence="5 16" id="KW-0934">Plastid</keyword>
<dbReference type="PANTHER" id="PTHR19376:SF54">
    <property type="entry name" value="DNA-DIRECTED RNA POLYMERASE SUBUNIT BETA"/>
    <property type="match status" value="1"/>
</dbReference>
<dbReference type="FunFam" id="4.10.860.120:FF:000007">
    <property type="entry name" value="DNA-directed RNA polymerase subunit gamma"/>
    <property type="match status" value="1"/>
</dbReference>
<feature type="binding site" evidence="13">
    <location>
        <position position="90"/>
    </location>
    <ligand>
        <name>Zn(2+)</name>
        <dbReference type="ChEBI" id="CHEBI:29105"/>
    </ligand>
</feature>
<evidence type="ECO:0000256" key="5">
    <source>
        <dbReference type="ARBA" id="ARBA00022640"/>
    </source>
</evidence>
<dbReference type="InterPro" id="IPR034678">
    <property type="entry name" value="RNApol_RpoC1"/>
</dbReference>
<dbReference type="SMART" id="SM00663">
    <property type="entry name" value="RPOLA_N"/>
    <property type="match status" value="1"/>
</dbReference>
<dbReference type="GO" id="GO:0000287">
    <property type="term" value="F:magnesium ion binding"/>
    <property type="evidence" value="ECO:0007669"/>
    <property type="project" value="UniProtKB-UniRule"/>
</dbReference>
<dbReference type="InterPro" id="IPR006592">
    <property type="entry name" value="RNA_pol_N"/>
</dbReference>
<keyword evidence="8 13" id="KW-0479">Metal-binding</keyword>
<feature type="binding site" evidence="13">
    <location>
        <position position="493"/>
    </location>
    <ligand>
        <name>Mg(2+)</name>
        <dbReference type="ChEBI" id="CHEBI:18420"/>
    </ligand>
</feature>
<dbReference type="GO" id="GO:0003677">
    <property type="term" value="F:DNA binding"/>
    <property type="evidence" value="ECO:0007669"/>
    <property type="project" value="UniProtKB-UniRule"/>
</dbReference>
<comment type="catalytic activity">
    <reaction evidence="12 13 14">
        <text>RNA(n) + a ribonucleoside 5'-triphosphate = RNA(n+1) + diphosphate</text>
        <dbReference type="Rhea" id="RHEA:21248"/>
        <dbReference type="Rhea" id="RHEA-COMP:14527"/>
        <dbReference type="Rhea" id="RHEA-COMP:17342"/>
        <dbReference type="ChEBI" id="CHEBI:33019"/>
        <dbReference type="ChEBI" id="CHEBI:61557"/>
        <dbReference type="ChEBI" id="CHEBI:140395"/>
        <dbReference type="EC" id="2.7.7.6"/>
    </reaction>
</comment>
<evidence type="ECO:0000256" key="1">
    <source>
        <dbReference type="ARBA" id="ARBA00004026"/>
    </source>
</evidence>
<protein>
    <recommendedName>
        <fullName evidence="13">DNA-directed RNA polymerase subunit beta'</fullName>
        <ecNumber evidence="13">2.7.7.6</ecNumber>
    </recommendedName>
    <alternativeName>
        <fullName evidence="13">PEP</fullName>
    </alternativeName>
    <alternativeName>
        <fullName evidence="13">Plastid-encoded RNA polymerase subunit beta'</fullName>
        <shortName evidence="13">RNA polymerase subunit beta'</shortName>
    </alternativeName>
</protein>
<dbReference type="Pfam" id="PF00623">
    <property type="entry name" value="RNA_pol_Rpb1_2"/>
    <property type="match status" value="2"/>
</dbReference>
<name>A0A286KLR3_9MAGN</name>
<evidence type="ECO:0000313" key="16">
    <source>
        <dbReference type="EMBL" id="AQY56119.1"/>
    </source>
</evidence>
<evidence type="ECO:0000256" key="12">
    <source>
        <dbReference type="ARBA" id="ARBA00048552"/>
    </source>
</evidence>
<feature type="binding site" evidence="13">
    <location>
        <position position="489"/>
    </location>
    <ligand>
        <name>Mg(2+)</name>
        <dbReference type="ChEBI" id="CHEBI:18420"/>
    </ligand>
</feature>
<keyword evidence="7 13" id="KW-0548">Nucleotidyltransferase</keyword>
<evidence type="ECO:0000256" key="11">
    <source>
        <dbReference type="ARBA" id="ARBA00023163"/>
    </source>
</evidence>
<evidence type="ECO:0000256" key="6">
    <source>
        <dbReference type="ARBA" id="ARBA00022679"/>
    </source>
</evidence>
<evidence type="ECO:0000256" key="14">
    <source>
        <dbReference type="RuleBase" id="RU004279"/>
    </source>
</evidence>
<evidence type="ECO:0000256" key="7">
    <source>
        <dbReference type="ARBA" id="ARBA00022695"/>
    </source>
</evidence>
<dbReference type="InterPro" id="IPR000722">
    <property type="entry name" value="RNA_pol_asu"/>
</dbReference>
<dbReference type="HAMAP" id="MF_01323">
    <property type="entry name" value="RNApol_bact_RpoC1"/>
    <property type="match status" value="1"/>
</dbReference>
<feature type="binding site" evidence="13">
    <location>
        <position position="491"/>
    </location>
    <ligand>
        <name>Mg(2+)</name>
        <dbReference type="ChEBI" id="CHEBI:18420"/>
    </ligand>
</feature>
<comment type="subcellular location">
    <subcellularLocation>
        <location evidence="13">Plastid</location>
        <location evidence="13">Chloroplast</location>
    </subcellularLocation>
</comment>
<dbReference type="Gene3D" id="1.10.274.100">
    <property type="entry name" value="RNA polymerase Rpb1, domain 3"/>
    <property type="match status" value="1"/>
</dbReference>
<dbReference type="PANTHER" id="PTHR19376">
    <property type="entry name" value="DNA-DIRECTED RNA POLYMERASE"/>
    <property type="match status" value="1"/>
</dbReference>
<gene>
    <name evidence="13 16" type="primary">rpoC1</name>
</gene>
<geneLocation type="chloroplast" evidence="16"/>
<dbReference type="InterPro" id="IPR007080">
    <property type="entry name" value="RNA_pol_Rpb1_1"/>
</dbReference>
<evidence type="ECO:0000256" key="2">
    <source>
        <dbReference type="ARBA" id="ARBA00007207"/>
    </source>
</evidence>
<dbReference type="EC" id="2.7.7.6" evidence="13"/>
<dbReference type="GO" id="GO:0008270">
    <property type="term" value="F:zinc ion binding"/>
    <property type="evidence" value="ECO:0007669"/>
    <property type="project" value="UniProtKB-UniRule"/>
</dbReference>
<comment type="cofactor">
    <cofactor evidence="13">
        <name>Zn(2+)</name>
        <dbReference type="ChEBI" id="CHEBI:29105"/>
    </cofactor>
    <text evidence="13">Binds 1 Zn(2+) ion per subunit.</text>
</comment>
<keyword evidence="10 13" id="KW-0460">Magnesium</keyword>
<dbReference type="InterPro" id="IPR042102">
    <property type="entry name" value="RNA_pol_Rpb1_3_sf"/>
</dbReference>
<organism evidence="16">
    <name type="scientific">Aconitum longecassidatum</name>
    <dbReference type="NCBI Taxonomy" id="1045224"/>
    <lineage>
        <taxon>Eukaryota</taxon>
        <taxon>Viridiplantae</taxon>
        <taxon>Streptophyta</taxon>
        <taxon>Embryophyta</taxon>
        <taxon>Tracheophyta</taxon>
        <taxon>Spermatophyta</taxon>
        <taxon>Magnoliopsida</taxon>
        <taxon>Ranunculales</taxon>
        <taxon>Ranunculaceae</taxon>
        <taxon>Ranunculoideae</taxon>
        <taxon>Delphinieae</taxon>
        <taxon>Aconitum</taxon>
    </lineage>
</organism>
<dbReference type="Gene3D" id="1.10.40.90">
    <property type="match status" value="1"/>
</dbReference>